<dbReference type="InterPro" id="IPR014044">
    <property type="entry name" value="CAP_dom"/>
</dbReference>
<accession>A0A8H4LU52</accession>
<dbReference type="Proteomes" id="UP000557566">
    <property type="component" value="Unassembled WGS sequence"/>
</dbReference>
<dbReference type="PANTHER" id="PTHR10334">
    <property type="entry name" value="CYSTEINE-RICH SECRETORY PROTEIN-RELATED"/>
    <property type="match status" value="1"/>
</dbReference>
<reference evidence="3 4" key="1">
    <citation type="journal article" date="2020" name="Genome Biol. Evol.">
        <title>A new high-quality draft genome assembly of the Chinese cordyceps Ophiocordyceps sinensis.</title>
        <authorList>
            <person name="Shu R."/>
            <person name="Zhang J."/>
            <person name="Meng Q."/>
            <person name="Zhang H."/>
            <person name="Zhou G."/>
            <person name="Li M."/>
            <person name="Wu P."/>
            <person name="Zhao Y."/>
            <person name="Chen C."/>
            <person name="Qin Q."/>
        </authorList>
    </citation>
    <scope>NUCLEOTIDE SEQUENCE [LARGE SCALE GENOMIC DNA]</scope>
    <source>
        <strain evidence="3 4">IOZ07</strain>
    </source>
</reference>
<dbReference type="OrthoDB" id="337038at2759"/>
<dbReference type="InterPro" id="IPR018244">
    <property type="entry name" value="Allrgn_V5/Tpx1_CS"/>
</dbReference>
<dbReference type="SUPFAM" id="SSF55797">
    <property type="entry name" value="PR-1-like"/>
    <property type="match status" value="1"/>
</dbReference>
<feature type="region of interest" description="Disordered" evidence="1">
    <location>
        <begin position="67"/>
        <end position="164"/>
    </location>
</feature>
<evidence type="ECO:0000256" key="1">
    <source>
        <dbReference type="SAM" id="MobiDB-lite"/>
    </source>
</evidence>
<evidence type="ECO:0000313" key="3">
    <source>
        <dbReference type="EMBL" id="KAF4505639.1"/>
    </source>
</evidence>
<dbReference type="GO" id="GO:0005576">
    <property type="term" value="C:extracellular region"/>
    <property type="evidence" value="ECO:0007669"/>
    <property type="project" value="InterPro"/>
</dbReference>
<feature type="domain" description="SCP" evidence="2">
    <location>
        <begin position="171"/>
        <end position="336"/>
    </location>
</feature>
<evidence type="ECO:0000259" key="2">
    <source>
        <dbReference type="SMART" id="SM00198"/>
    </source>
</evidence>
<keyword evidence="4" id="KW-1185">Reference proteome</keyword>
<dbReference type="PRINTS" id="PR00837">
    <property type="entry name" value="V5TPXLIKE"/>
</dbReference>
<dbReference type="PROSITE" id="PS01009">
    <property type="entry name" value="CRISP_1"/>
    <property type="match status" value="1"/>
</dbReference>
<dbReference type="CDD" id="cd05380">
    <property type="entry name" value="CAP_euk"/>
    <property type="match status" value="1"/>
</dbReference>
<sequence>MEPTVSRTARTPPRAPHTNPYMPGAHGKMEDRLQGRSPLPLAAALPKSPAGENELGHVKRWNIHTWPGSDSWKNHNSDAGGWWRNGQGRHQPQDQGAQNEWDNQDRQGAARGQNDYNGNRDGGNGRDQGHQQPDSGNNRHTDQGSQSSGGGWGGPGEVLTFPGSPHGDYEAFKGLFVDWHNYVRGKHQDTGGLSWNEELAEDARKWSAQCVYDHGHAPDSDSKGWGQNIAFQSTNWRDRDPNEEEKKPFYDVPGQVTYSIRGWWEWERFLLDWNTYEVDWSRAEGVVDYLQKRDNKAKIVAQVGHFTQMIWKETTQVGCAVSVCKPIRGKQGGTITVGENTLASV</sequence>
<dbReference type="SMART" id="SM00198">
    <property type="entry name" value="SCP"/>
    <property type="match status" value="1"/>
</dbReference>
<dbReference type="EMBL" id="JAAVMX010000008">
    <property type="protein sequence ID" value="KAF4505639.1"/>
    <property type="molecule type" value="Genomic_DNA"/>
</dbReference>
<gene>
    <name evidence="3" type="ORF">G6O67_007564</name>
</gene>
<dbReference type="Gene3D" id="3.40.33.10">
    <property type="entry name" value="CAP"/>
    <property type="match status" value="1"/>
</dbReference>
<dbReference type="InterPro" id="IPR035940">
    <property type="entry name" value="CAP_sf"/>
</dbReference>
<dbReference type="Pfam" id="PF00188">
    <property type="entry name" value="CAP"/>
    <property type="match status" value="1"/>
</dbReference>
<organism evidence="3 4">
    <name type="scientific">Ophiocordyceps sinensis</name>
    <dbReference type="NCBI Taxonomy" id="72228"/>
    <lineage>
        <taxon>Eukaryota</taxon>
        <taxon>Fungi</taxon>
        <taxon>Dikarya</taxon>
        <taxon>Ascomycota</taxon>
        <taxon>Pezizomycotina</taxon>
        <taxon>Sordariomycetes</taxon>
        <taxon>Hypocreomycetidae</taxon>
        <taxon>Hypocreales</taxon>
        <taxon>Ophiocordycipitaceae</taxon>
        <taxon>Ophiocordyceps</taxon>
    </lineage>
</organism>
<dbReference type="InterPro" id="IPR001283">
    <property type="entry name" value="CRISP-related"/>
</dbReference>
<evidence type="ECO:0000313" key="4">
    <source>
        <dbReference type="Proteomes" id="UP000557566"/>
    </source>
</evidence>
<protein>
    <recommendedName>
        <fullName evidence="2">SCP domain-containing protein</fullName>
    </recommendedName>
</protein>
<name>A0A8H4LU52_9HYPO</name>
<proteinExistence type="predicted"/>
<feature type="compositionally biased region" description="Polar residues" evidence="1">
    <location>
        <begin position="88"/>
        <end position="101"/>
    </location>
</feature>
<feature type="region of interest" description="Disordered" evidence="1">
    <location>
        <begin position="1"/>
        <end position="35"/>
    </location>
</feature>
<feature type="compositionally biased region" description="Gly residues" evidence="1">
    <location>
        <begin position="147"/>
        <end position="156"/>
    </location>
</feature>
<comment type="caution">
    <text evidence="3">The sequence shown here is derived from an EMBL/GenBank/DDBJ whole genome shotgun (WGS) entry which is preliminary data.</text>
</comment>
<dbReference type="AlphaFoldDB" id="A0A8H4LU52"/>